<gene>
    <name evidence="13" type="ORF">AUQ44_16040</name>
</gene>
<evidence type="ECO:0000256" key="10">
    <source>
        <dbReference type="PROSITE-ProRule" id="PRU00473"/>
    </source>
</evidence>
<dbReference type="PROSITE" id="PS51123">
    <property type="entry name" value="OMPA_2"/>
    <property type="match status" value="1"/>
</dbReference>
<dbReference type="InterPro" id="IPR006690">
    <property type="entry name" value="OMPA-like_CS"/>
</dbReference>
<proteinExistence type="inferred from homology"/>
<dbReference type="GO" id="GO:0009279">
    <property type="term" value="C:cell outer membrane"/>
    <property type="evidence" value="ECO:0007669"/>
    <property type="project" value="UniProtKB-SubCell"/>
</dbReference>
<evidence type="ECO:0000256" key="6">
    <source>
        <dbReference type="ARBA" id="ARBA00023065"/>
    </source>
</evidence>
<keyword evidence="9" id="KW-0998">Cell outer membrane</keyword>
<dbReference type="InterPro" id="IPR011250">
    <property type="entry name" value="OMP/PagP_B-barrel"/>
</dbReference>
<dbReference type="InterPro" id="IPR050330">
    <property type="entry name" value="Bact_OuterMem_StrucFunc"/>
</dbReference>
<dbReference type="InterPro" id="IPR000498">
    <property type="entry name" value="OmpA-like_TM_dom"/>
</dbReference>
<dbReference type="InterPro" id="IPR006664">
    <property type="entry name" value="OMP_bac"/>
</dbReference>
<dbReference type="PANTHER" id="PTHR30329:SF21">
    <property type="entry name" value="LIPOPROTEIN YIAD-RELATED"/>
    <property type="match status" value="1"/>
</dbReference>
<evidence type="ECO:0000256" key="3">
    <source>
        <dbReference type="ARBA" id="ARBA00022448"/>
    </source>
</evidence>
<evidence type="ECO:0000256" key="11">
    <source>
        <dbReference type="SAM" id="SignalP"/>
    </source>
</evidence>
<feature type="domain" description="OmpA-like" evidence="12">
    <location>
        <begin position="236"/>
        <end position="353"/>
    </location>
</feature>
<organism evidence="13 14">
    <name type="scientific">Vibrio cidicii</name>
    <dbReference type="NCBI Taxonomy" id="1763883"/>
    <lineage>
        <taxon>Bacteria</taxon>
        <taxon>Pseudomonadati</taxon>
        <taxon>Pseudomonadota</taxon>
        <taxon>Gammaproteobacteria</taxon>
        <taxon>Vibrionales</taxon>
        <taxon>Vibrionaceae</taxon>
        <taxon>Vibrio</taxon>
    </lineage>
</organism>
<sequence length="361" mass="39032">MKKLAITISAVLASSGFFSATATAALSDVYVGGKLGYVALEDACYASSPCDYKSFGLGAYSGYNFTDNIAAEVGIDMLGKFETTFSDWRYVKDRLSAISVAPKLNLPVNEKLDAFAKLGAAYMRFGDENDIVATGSLGLEYQLSETLKARAEYQRFQDMSDDIVQDMDTNVFSLGVTYLFGQSSAAPAATSEPVVEPRPVEQEQPAAVEPVAQTQPEEVVQEVKEEVKPEPKPEWVTKFTNQKYNQELFATGSSTLSTAGKKSLDPLLEVLLAYPTANAEIVGHTDSTGSETVNQRISEKRAQAVADYLIQGGVKAEQLTVVGAGESSPIASNDTAEGRAQNRRVEVTIPSFEYQELKKTN</sequence>
<evidence type="ECO:0000256" key="7">
    <source>
        <dbReference type="ARBA" id="ARBA00023114"/>
    </source>
</evidence>
<evidence type="ECO:0000313" key="13">
    <source>
        <dbReference type="EMBL" id="KYN23520.1"/>
    </source>
</evidence>
<comment type="similarity">
    <text evidence="2">Belongs to the outer membrane OOP (TC 1.B.6) superfamily. OmpA family.</text>
</comment>
<evidence type="ECO:0000256" key="4">
    <source>
        <dbReference type="ARBA" id="ARBA00022452"/>
    </source>
</evidence>
<dbReference type="InterPro" id="IPR006665">
    <property type="entry name" value="OmpA-like"/>
</dbReference>
<keyword evidence="11" id="KW-0732">Signal</keyword>
<reference evidence="14" key="1">
    <citation type="submission" date="2015-12" db="EMBL/GenBank/DDBJ databases">
        <authorList>
            <person name="Tarr C.L."/>
            <person name="Gladney L.M."/>
        </authorList>
    </citation>
    <scope>NUCLEOTIDE SEQUENCE [LARGE SCALE GENOMIC DNA]</scope>
    <source>
        <strain evidence="14">2756-81</strain>
    </source>
</reference>
<dbReference type="PROSITE" id="PS01068">
    <property type="entry name" value="OMPA_1"/>
    <property type="match status" value="1"/>
</dbReference>
<dbReference type="GO" id="GO:0046930">
    <property type="term" value="C:pore complex"/>
    <property type="evidence" value="ECO:0007669"/>
    <property type="project" value="UniProtKB-KW"/>
</dbReference>
<accession>A0A151JCQ2</accession>
<dbReference type="PANTHER" id="PTHR30329">
    <property type="entry name" value="STATOR ELEMENT OF FLAGELLAR MOTOR COMPLEX"/>
    <property type="match status" value="1"/>
</dbReference>
<evidence type="ECO:0000256" key="9">
    <source>
        <dbReference type="ARBA" id="ARBA00023237"/>
    </source>
</evidence>
<keyword evidence="8 10" id="KW-0472">Membrane</keyword>
<keyword evidence="6" id="KW-0406">Ion transport</keyword>
<dbReference type="EMBL" id="LOMK01000002">
    <property type="protein sequence ID" value="KYN23520.1"/>
    <property type="molecule type" value="Genomic_DNA"/>
</dbReference>
<comment type="caution">
    <text evidence="13">The sequence shown here is derived from an EMBL/GenBank/DDBJ whole genome shotgun (WGS) entry which is preliminary data.</text>
</comment>
<dbReference type="GO" id="GO:0006811">
    <property type="term" value="P:monoatomic ion transport"/>
    <property type="evidence" value="ECO:0007669"/>
    <property type="project" value="UniProtKB-KW"/>
</dbReference>
<dbReference type="Pfam" id="PF01389">
    <property type="entry name" value="OmpA_membrane"/>
    <property type="match status" value="1"/>
</dbReference>
<protein>
    <recommendedName>
        <fullName evidence="12">OmpA-like domain-containing protein</fullName>
    </recommendedName>
</protein>
<keyword evidence="5" id="KW-0812">Transmembrane</keyword>
<feature type="signal peptide" evidence="11">
    <location>
        <begin position="1"/>
        <end position="24"/>
    </location>
</feature>
<dbReference type="SUPFAM" id="SSF56925">
    <property type="entry name" value="OMPA-like"/>
    <property type="match status" value="1"/>
</dbReference>
<feature type="chain" id="PRO_5007582568" description="OmpA-like domain-containing protein" evidence="11">
    <location>
        <begin position="25"/>
        <end position="361"/>
    </location>
</feature>
<dbReference type="AlphaFoldDB" id="A0A151JCQ2"/>
<dbReference type="PRINTS" id="PR01021">
    <property type="entry name" value="OMPADOMAIN"/>
</dbReference>
<keyword evidence="7" id="KW-0626">Porin</keyword>
<dbReference type="SUPFAM" id="SSF103088">
    <property type="entry name" value="OmpA-like"/>
    <property type="match status" value="1"/>
</dbReference>
<dbReference type="InterPro" id="IPR036737">
    <property type="entry name" value="OmpA-like_sf"/>
</dbReference>
<dbReference type="Proteomes" id="UP000075349">
    <property type="component" value="Unassembled WGS sequence"/>
</dbReference>
<evidence type="ECO:0000259" key="12">
    <source>
        <dbReference type="PROSITE" id="PS51123"/>
    </source>
</evidence>
<evidence type="ECO:0000313" key="14">
    <source>
        <dbReference type="Proteomes" id="UP000075349"/>
    </source>
</evidence>
<dbReference type="Gene3D" id="2.40.160.20">
    <property type="match status" value="1"/>
</dbReference>
<dbReference type="GO" id="GO:0015288">
    <property type="term" value="F:porin activity"/>
    <property type="evidence" value="ECO:0007669"/>
    <property type="project" value="UniProtKB-KW"/>
</dbReference>
<evidence type="ECO:0000256" key="2">
    <source>
        <dbReference type="ARBA" id="ARBA00005710"/>
    </source>
</evidence>
<evidence type="ECO:0000256" key="5">
    <source>
        <dbReference type="ARBA" id="ARBA00022692"/>
    </source>
</evidence>
<evidence type="ECO:0000256" key="1">
    <source>
        <dbReference type="ARBA" id="ARBA00004571"/>
    </source>
</evidence>
<dbReference type="Gene3D" id="3.30.1330.60">
    <property type="entry name" value="OmpA-like domain"/>
    <property type="match status" value="1"/>
</dbReference>
<keyword evidence="4" id="KW-1134">Transmembrane beta strand</keyword>
<comment type="subcellular location">
    <subcellularLocation>
        <location evidence="1">Cell outer membrane</location>
        <topology evidence="1">Multi-pass membrane protein</topology>
    </subcellularLocation>
</comment>
<evidence type="ECO:0000256" key="8">
    <source>
        <dbReference type="ARBA" id="ARBA00023136"/>
    </source>
</evidence>
<keyword evidence="3" id="KW-0813">Transport</keyword>
<name>A0A151JCQ2_9VIBR</name>
<dbReference type="Pfam" id="PF00691">
    <property type="entry name" value="OmpA"/>
    <property type="match status" value="1"/>
</dbReference>
<dbReference type="CDD" id="cd07185">
    <property type="entry name" value="OmpA_C-like"/>
    <property type="match status" value="1"/>
</dbReference>